<feature type="compositionally biased region" description="Low complexity" evidence="1">
    <location>
        <begin position="154"/>
        <end position="172"/>
    </location>
</feature>
<sequence>MHPWPGTRRPGAGRSAASRTGSAALAHAEGRSRRAAATGPHGNAVPIRPRTRKPLGQSESGASRGPDRTRLGGLRSANEPRAVGRILSAGRYRPAPASPARSPFPARSASSPLGSTSQRRASDAFRDKASHRSTGRARARGAGRAGLRRRPMGRRIGASAACRRLSARAGAGADRRAATGDCGVRRHRPGGAHRTELSAGHDGRPSGPAARGDLDAAGSGAAACRCDHRRPAPPAGGRRIRAGRRTGGGLAHLGRRPAPGAVPGGSSTASDW</sequence>
<evidence type="ECO:0000313" key="2">
    <source>
        <dbReference type="EMBL" id="AHH19503.1"/>
    </source>
</evidence>
<evidence type="ECO:0000313" key="3">
    <source>
        <dbReference type="Proteomes" id="UP000019150"/>
    </source>
</evidence>
<feature type="compositionally biased region" description="Basic and acidic residues" evidence="1">
    <location>
        <begin position="120"/>
        <end position="130"/>
    </location>
</feature>
<accession>W5TKM1</accession>
<dbReference type="HOGENOM" id="CLU_1022449_0_0_11"/>
<feature type="region of interest" description="Disordered" evidence="1">
    <location>
        <begin position="1"/>
        <end position="272"/>
    </location>
</feature>
<dbReference type="EMBL" id="CP006850">
    <property type="protein sequence ID" value="AHH19503.1"/>
    <property type="molecule type" value="Genomic_DNA"/>
</dbReference>
<dbReference type="Proteomes" id="UP000019150">
    <property type="component" value="Chromosome"/>
</dbReference>
<feature type="compositionally biased region" description="Low complexity" evidence="1">
    <location>
        <begin position="1"/>
        <end position="24"/>
    </location>
</feature>
<feature type="compositionally biased region" description="Low complexity" evidence="1">
    <location>
        <begin position="88"/>
        <end position="112"/>
    </location>
</feature>
<feature type="compositionally biased region" description="Basic and acidic residues" evidence="1">
    <location>
        <begin position="193"/>
        <end position="204"/>
    </location>
</feature>
<feature type="compositionally biased region" description="Basic residues" evidence="1">
    <location>
        <begin position="131"/>
        <end position="153"/>
    </location>
</feature>
<dbReference type="AlphaFoldDB" id="W5TKM1"/>
<feature type="compositionally biased region" description="Low complexity" evidence="1">
    <location>
        <begin position="256"/>
        <end position="272"/>
    </location>
</feature>
<protein>
    <submittedName>
        <fullName evidence="2">Uncharacterized protein</fullName>
    </submittedName>
</protein>
<dbReference type="STRING" id="1415166.NONO_c47190"/>
<evidence type="ECO:0000256" key="1">
    <source>
        <dbReference type="SAM" id="MobiDB-lite"/>
    </source>
</evidence>
<feature type="compositionally biased region" description="Low complexity" evidence="1">
    <location>
        <begin position="209"/>
        <end position="224"/>
    </location>
</feature>
<proteinExistence type="predicted"/>
<keyword evidence="3" id="KW-1185">Reference proteome</keyword>
<reference evidence="2 3" key="1">
    <citation type="journal article" date="2014" name="Appl. Environ. Microbiol.">
        <title>Insights into the Microbial Degradation of Rubber and Gutta-Percha by Analysis of the Complete Genome of Nocardia nova SH22a.</title>
        <authorList>
            <person name="Luo Q."/>
            <person name="Hiessl S."/>
            <person name="Poehlein A."/>
            <person name="Daniel R."/>
            <person name="Steinbuchel A."/>
        </authorList>
    </citation>
    <scope>NUCLEOTIDE SEQUENCE [LARGE SCALE GENOMIC DNA]</scope>
    <source>
        <strain evidence="2">SH22a</strain>
    </source>
</reference>
<gene>
    <name evidence="2" type="ORF">NONO_c47190</name>
</gene>
<dbReference type="KEGG" id="nno:NONO_c47190"/>
<name>W5TKM1_9NOCA</name>
<organism evidence="2 3">
    <name type="scientific">Nocardia nova SH22a</name>
    <dbReference type="NCBI Taxonomy" id="1415166"/>
    <lineage>
        <taxon>Bacteria</taxon>
        <taxon>Bacillati</taxon>
        <taxon>Actinomycetota</taxon>
        <taxon>Actinomycetes</taxon>
        <taxon>Mycobacteriales</taxon>
        <taxon>Nocardiaceae</taxon>
        <taxon>Nocardia</taxon>
    </lineage>
</organism>